<evidence type="ECO:0000259" key="1">
    <source>
        <dbReference type="Pfam" id="PF13115"/>
    </source>
</evidence>
<evidence type="ECO:0000313" key="2">
    <source>
        <dbReference type="EMBL" id="CCG40087.1"/>
    </source>
</evidence>
<proteinExistence type="predicted"/>
<keyword evidence="3" id="KW-1185">Reference proteome</keyword>
<evidence type="ECO:0000313" key="3">
    <source>
        <dbReference type="Proteomes" id="UP000004169"/>
    </source>
</evidence>
<dbReference type="Proteomes" id="UP000004169">
    <property type="component" value="Unassembled WGS sequence"/>
</dbReference>
<feature type="domain" description="YtkA-like" evidence="1">
    <location>
        <begin position="27"/>
        <end position="112"/>
    </location>
</feature>
<dbReference type="eggNOG" id="ENOG503384T">
    <property type="taxonomic scope" value="Bacteria"/>
</dbReference>
<dbReference type="EMBL" id="CAHP01000010">
    <property type="protein sequence ID" value="CCG40087.1"/>
    <property type="molecule type" value="Genomic_DNA"/>
</dbReference>
<dbReference type="Pfam" id="PF13115">
    <property type="entry name" value="YtkA"/>
    <property type="match status" value="1"/>
</dbReference>
<dbReference type="InterPro" id="IPR032693">
    <property type="entry name" value="YtkA-like_dom"/>
</dbReference>
<organism evidence="2 3">
    <name type="scientific">Magnetospirillum molischianum DSM 120</name>
    <dbReference type="NCBI Taxonomy" id="1150626"/>
    <lineage>
        <taxon>Bacteria</taxon>
        <taxon>Pseudomonadati</taxon>
        <taxon>Pseudomonadota</taxon>
        <taxon>Alphaproteobacteria</taxon>
        <taxon>Rhodospirillales</taxon>
        <taxon>Rhodospirillaceae</taxon>
        <taxon>Magnetospirillum</taxon>
    </lineage>
</organism>
<gene>
    <name evidence="2" type="ORF">PHAMO_180056</name>
</gene>
<comment type="caution">
    <text evidence="2">The sequence shown here is derived from an EMBL/GenBank/DDBJ whole genome shotgun (WGS) entry which is preliminary data.</text>
</comment>
<reference evidence="2 3" key="1">
    <citation type="journal article" date="2012" name="J. Bacteriol.">
        <title>Draft Genome Sequence of the Purple Photosynthetic Bacterium Phaeospirillum molischianum DSM120, a Particularly Versatile Bacterium.</title>
        <authorList>
            <person name="Duquesne K."/>
            <person name="Prima V."/>
            <person name="Ji B."/>
            <person name="Rouy Z."/>
            <person name="Medigue C."/>
            <person name="Talla E."/>
            <person name="Sturgis J.N."/>
        </authorList>
    </citation>
    <scope>NUCLEOTIDE SEQUENCE [LARGE SCALE GENOMIC DNA]</scope>
    <source>
        <strain evidence="3">DSM120</strain>
    </source>
</reference>
<name>H8FNZ9_MAGML</name>
<accession>H8FNZ9</accession>
<protein>
    <recommendedName>
        <fullName evidence="1">YtkA-like domain-containing protein</fullName>
    </recommendedName>
</protein>
<dbReference type="AlphaFoldDB" id="H8FNZ9"/>
<dbReference type="OrthoDB" id="7644867at2"/>
<dbReference type="RefSeq" id="WP_002726068.1">
    <property type="nucleotide sequence ID" value="NZ_CAHP01000010.1"/>
</dbReference>
<sequence>MKVEPHRMTMAAILGMAMALGSETAKADPRDYQFEAAQPQIAVSPSAPLAIRLIHVPSGKALTDAILFQPKLEMPMGAATMPTKITPSTPDGKGLYPFVADVAMAGPWTLTVSAKVQGEAATLTGKVLFTAVASDPAGSRDHGHGH</sequence>
<dbReference type="STRING" id="1150626.PHAMO_180056"/>